<keyword evidence="1" id="KW-0472">Membrane</keyword>
<proteinExistence type="predicted"/>
<evidence type="ECO:0000313" key="3">
    <source>
        <dbReference type="Proteomes" id="UP001465976"/>
    </source>
</evidence>
<dbReference type="PANTHER" id="PTHR35043">
    <property type="entry name" value="TRANSCRIPTION FACTOR DOMAIN-CONTAINING PROTEIN"/>
    <property type="match status" value="1"/>
</dbReference>
<keyword evidence="3" id="KW-1185">Reference proteome</keyword>
<accession>A0ABR3EX47</accession>
<name>A0ABR3EX47_9AGAR</name>
<feature type="transmembrane region" description="Helical" evidence="1">
    <location>
        <begin position="460"/>
        <end position="480"/>
    </location>
</feature>
<reference evidence="2 3" key="1">
    <citation type="submission" date="2024-02" db="EMBL/GenBank/DDBJ databases">
        <title>A draft genome for the cacao thread blight pathogen Marasmius crinis-equi.</title>
        <authorList>
            <person name="Cohen S.P."/>
            <person name="Baruah I.K."/>
            <person name="Amoako-Attah I."/>
            <person name="Bukari Y."/>
            <person name="Meinhardt L.W."/>
            <person name="Bailey B.A."/>
        </authorList>
    </citation>
    <scope>NUCLEOTIDE SEQUENCE [LARGE SCALE GENOMIC DNA]</scope>
    <source>
        <strain evidence="2 3">GH-76</strain>
    </source>
</reference>
<protein>
    <submittedName>
        <fullName evidence="2">Uncharacterized protein</fullName>
    </submittedName>
</protein>
<keyword evidence="1" id="KW-1133">Transmembrane helix</keyword>
<organism evidence="2 3">
    <name type="scientific">Marasmius crinis-equi</name>
    <dbReference type="NCBI Taxonomy" id="585013"/>
    <lineage>
        <taxon>Eukaryota</taxon>
        <taxon>Fungi</taxon>
        <taxon>Dikarya</taxon>
        <taxon>Basidiomycota</taxon>
        <taxon>Agaricomycotina</taxon>
        <taxon>Agaricomycetes</taxon>
        <taxon>Agaricomycetidae</taxon>
        <taxon>Agaricales</taxon>
        <taxon>Marasmiineae</taxon>
        <taxon>Marasmiaceae</taxon>
        <taxon>Marasmius</taxon>
    </lineage>
</organism>
<dbReference type="EMBL" id="JBAHYK010001573">
    <property type="protein sequence ID" value="KAL0567493.1"/>
    <property type="molecule type" value="Genomic_DNA"/>
</dbReference>
<evidence type="ECO:0000256" key="1">
    <source>
        <dbReference type="SAM" id="Phobius"/>
    </source>
</evidence>
<feature type="transmembrane region" description="Helical" evidence="1">
    <location>
        <begin position="361"/>
        <end position="379"/>
    </location>
</feature>
<sequence length="506" mass="56020">MSHRPEWTSSHSFFVVMGGFILKNEKGRPLRPLLVEDISRNVDAISIPFISEREIHDRSKGDTLSKTLILFQTMWFLLQVLARVISGLPITELELVTVAFASLNILAYAFWYYKPLNVDCAISVPVSRLFSTLEPVSDSNISTIYFVDPSTAAASPLSLGSTPADPPIELIPPPAAYGHSPLSSGSSHSTSASTTSLLSLGCTYINPPGGLNTPSPVYEPLFGRPSSASFMSTPPTAEASDIPIHVPGPTGGGGTQSLLFFVLSSLTEVILGPTIFGETDTSAQKLLSRASERSAGIKLWKFLMRGLRYGLQQGLRPGDESALVREAFASLEDRSSFTLRAPTFYCGSSPARLVSGGHFQLLLALYLGTIHCLGWNFHFDTMVVLWLWRVSAILLTFPPFYFLLITASAKIWRKRMLLTLESKMSTLSLWENLFYYTGVPSLLLFFIRRFLVCFRVLDSSLFYCYFLARVVLVILPLILLRDLPPRALEEIEWTKYLPHVGPFVSL</sequence>
<feature type="transmembrane region" description="Helical" evidence="1">
    <location>
        <begin position="385"/>
        <end position="412"/>
    </location>
</feature>
<keyword evidence="1" id="KW-0812">Transmembrane</keyword>
<dbReference type="PANTHER" id="PTHR35043:SF7">
    <property type="entry name" value="TRANSCRIPTION FACTOR DOMAIN-CONTAINING PROTEIN"/>
    <property type="match status" value="1"/>
</dbReference>
<dbReference type="Proteomes" id="UP001465976">
    <property type="component" value="Unassembled WGS sequence"/>
</dbReference>
<gene>
    <name evidence="2" type="ORF">V5O48_014497</name>
</gene>
<comment type="caution">
    <text evidence="2">The sequence shown here is derived from an EMBL/GenBank/DDBJ whole genome shotgun (WGS) entry which is preliminary data.</text>
</comment>
<feature type="transmembrane region" description="Helical" evidence="1">
    <location>
        <begin position="433"/>
        <end position="454"/>
    </location>
</feature>
<evidence type="ECO:0000313" key="2">
    <source>
        <dbReference type="EMBL" id="KAL0567493.1"/>
    </source>
</evidence>